<reference evidence="3" key="1">
    <citation type="journal article" date="2014" name="Proc. Natl. Acad. Sci. U.S.A.">
        <title>Extensive sampling of basidiomycete genomes demonstrates inadequacy of the white-rot/brown-rot paradigm for wood decay fungi.</title>
        <authorList>
            <person name="Riley R."/>
            <person name="Salamov A.A."/>
            <person name="Brown D.W."/>
            <person name="Nagy L.G."/>
            <person name="Floudas D."/>
            <person name="Held B.W."/>
            <person name="Levasseur A."/>
            <person name="Lombard V."/>
            <person name="Morin E."/>
            <person name="Otillar R."/>
            <person name="Lindquist E.A."/>
            <person name="Sun H."/>
            <person name="LaButti K.M."/>
            <person name="Schmutz J."/>
            <person name="Jabbour D."/>
            <person name="Luo H."/>
            <person name="Baker S.E."/>
            <person name="Pisabarro A.G."/>
            <person name="Walton J.D."/>
            <person name="Blanchette R.A."/>
            <person name="Henrissat B."/>
            <person name="Martin F."/>
            <person name="Cullen D."/>
            <person name="Hibbett D.S."/>
            <person name="Grigoriev I.V."/>
        </authorList>
    </citation>
    <scope>NUCLEOTIDE SEQUENCE [LARGE SCALE GENOMIC DNA]</scope>
    <source>
        <strain evidence="3">PC15</strain>
    </source>
</reference>
<dbReference type="Gene3D" id="2.170.150.40">
    <property type="entry name" value="Domain of unknown function (DUF427)"/>
    <property type="match status" value="1"/>
</dbReference>
<dbReference type="InterPro" id="IPR038694">
    <property type="entry name" value="DUF427_sf"/>
</dbReference>
<dbReference type="InParanoid" id="A0A067NDC6"/>
<organism evidence="2 3">
    <name type="scientific">Pleurotus ostreatus (strain PC15)</name>
    <name type="common">Oyster mushroom</name>
    <dbReference type="NCBI Taxonomy" id="1137138"/>
    <lineage>
        <taxon>Eukaryota</taxon>
        <taxon>Fungi</taxon>
        <taxon>Dikarya</taxon>
        <taxon>Basidiomycota</taxon>
        <taxon>Agaricomycotina</taxon>
        <taxon>Agaricomycetes</taxon>
        <taxon>Agaricomycetidae</taxon>
        <taxon>Agaricales</taxon>
        <taxon>Pleurotineae</taxon>
        <taxon>Pleurotaceae</taxon>
        <taxon>Pleurotus</taxon>
    </lineage>
</organism>
<protein>
    <recommendedName>
        <fullName evidence="1">DUF427 domain-containing protein</fullName>
    </recommendedName>
</protein>
<dbReference type="Proteomes" id="UP000027073">
    <property type="component" value="Unassembled WGS sequence"/>
</dbReference>
<dbReference type="EMBL" id="KL198014">
    <property type="protein sequence ID" value="KDQ22132.1"/>
    <property type="molecule type" value="Genomic_DNA"/>
</dbReference>
<accession>A0A067NDC6</accession>
<dbReference type="InterPro" id="IPR007361">
    <property type="entry name" value="DUF427"/>
</dbReference>
<dbReference type="Pfam" id="PF04248">
    <property type="entry name" value="NTP_transf_9"/>
    <property type="match status" value="1"/>
</dbReference>
<evidence type="ECO:0000259" key="1">
    <source>
        <dbReference type="Pfam" id="PF04248"/>
    </source>
</evidence>
<evidence type="ECO:0000313" key="2">
    <source>
        <dbReference type="EMBL" id="KDQ22132.1"/>
    </source>
</evidence>
<dbReference type="HOGENOM" id="CLU_126578_1_2_1"/>
<dbReference type="PANTHER" id="PTHR34310:SF5">
    <property type="entry name" value="DUF427 DOMAIN PROTEIN (AFU_ORTHOLOGUE AFUA_3G02220)"/>
    <property type="match status" value="1"/>
</dbReference>
<gene>
    <name evidence="2" type="ORF">PLEOSDRAFT_1114477</name>
</gene>
<dbReference type="OrthoDB" id="18996at2759"/>
<dbReference type="VEuPathDB" id="FungiDB:PLEOSDRAFT_1114477"/>
<dbReference type="AlphaFoldDB" id="A0A067NDC6"/>
<proteinExistence type="predicted"/>
<feature type="domain" description="DUF427" evidence="1">
    <location>
        <begin position="2"/>
        <end position="88"/>
    </location>
</feature>
<dbReference type="PANTHER" id="PTHR34310">
    <property type="entry name" value="DUF427 DOMAIN PROTEIN (AFU_ORTHOLOGUE AFUA_3G02220)"/>
    <property type="match status" value="1"/>
</dbReference>
<sequence>MVKVVLDGTVLAESDKTVMVENNHYFPPDAVNKEYFTDSSTSTVCPWKGTAAYYSATVNGQTVRDIAWYYPETKDKANNIKGYVAFYKQNKVQID</sequence>
<evidence type="ECO:0000313" key="3">
    <source>
        <dbReference type="Proteomes" id="UP000027073"/>
    </source>
</evidence>
<name>A0A067NDC6_PLEO1</name>